<sequence>MNIWGEALAELQRRGEAYVIVTLIGTRGSTPRESGSKMLVTAEQSYDTIGGGHLEFKAIQRARELLLGQQDAQVLEQYPLGATLGQCCGGQVSVLFEFFAPRGKELLVFGAGHVAKALIPVLAGLPLRVRWIDNRDDMLPQQVPANISTCMTDDPVAEVETAAPGAYMLILTHNHQLDFELAEAALKRGDIGFLGVIGSATKARRFRQRMEHRGFNQAQIEQMICPVGLPEVSGKRPMEVAVSIAAQIIGLYQNELPEKTVSTGIDWRTLKQAFSVEEINERNIDDQDRDVKHEA</sequence>
<name>A0A1H5V759_9GAMM</name>
<organism evidence="3 4">
    <name type="scientific">Marinobacterium lutimaris</name>
    <dbReference type="NCBI Taxonomy" id="568106"/>
    <lineage>
        <taxon>Bacteria</taxon>
        <taxon>Pseudomonadati</taxon>
        <taxon>Pseudomonadota</taxon>
        <taxon>Gammaproteobacteria</taxon>
        <taxon>Oceanospirillales</taxon>
        <taxon>Oceanospirillaceae</taxon>
        <taxon>Marinobacterium</taxon>
    </lineage>
</organism>
<dbReference type="SUPFAM" id="SSF51735">
    <property type="entry name" value="NAD(P)-binding Rossmann-fold domains"/>
    <property type="match status" value="1"/>
</dbReference>
<dbReference type="InterPro" id="IPR003777">
    <property type="entry name" value="XdhC_CoxI"/>
</dbReference>
<evidence type="ECO:0000313" key="3">
    <source>
        <dbReference type="EMBL" id="SEF83169.1"/>
    </source>
</evidence>
<proteinExistence type="predicted"/>
<dbReference type="InterPro" id="IPR052698">
    <property type="entry name" value="MoCofactor_Util/Proc"/>
</dbReference>
<gene>
    <name evidence="3" type="ORF">SAMN05444390_101643</name>
</gene>
<dbReference type="NCBIfam" id="TIGR02964">
    <property type="entry name" value="xanthine_xdhC"/>
    <property type="match status" value="1"/>
</dbReference>
<dbReference type="EMBL" id="FNVQ01000001">
    <property type="protein sequence ID" value="SEF83169.1"/>
    <property type="molecule type" value="Genomic_DNA"/>
</dbReference>
<dbReference type="Pfam" id="PF02625">
    <property type="entry name" value="XdhC_CoxI"/>
    <property type="match status" value="1"/>
</dbReference>
<dbReference type="OrthoDB" id="61481at2"/>
<dbReference type="InterPro" id="IPR027051">
    <property type="entry name" value="XdhC_Rossmann_dom"/>
</dbReference>
<keyword evidence="4" id="KW-1185">Reference proteome</keyword>
<protein>
    <submittedName>
        <fullName evidence="3">Molybdenum cofactor sulfurylase</fullName>
    </submittedName>
</protein>
<accession>A0A1H5V759</accession>
<dbReference type="Gene3D" id="3.40.50.720">
    <property type="entry name" value="NAD(P)-binding Rossmann-like Domain"/>
    <property type="match status" value="1"/>
</dbReference>
<feature type="domain" description="XdhC- CoxI" evidence="1">
    <location>
        <begin position="12"/>
        <end position="75"/>
    </location>
</feature>
<dbReference type="RefSeq" id="WP_104001614.1">
    <property type="nucleotide sequence ID" value="NZ_FNVQ01000001.1"/>
</dbReference>
<dbReference type="InterPro" id="IPR036291">
    <property type="entry name" value="NAD(P)-bd_dom_sf"/>
</dbReference>
<dbReference type="PANTHER" id="PTHR30388">
    <property type="entry name" value="ALDEHYDE OXIDOREDUCTASE MOLYBDENUM COFACTOR ASSEMBLY PROTEIN"/>
    <property type="match status" value="1"/>
</dbReference>
<dbReference type="PANTHER" id="PTHR30388:SF6">
    <property type="entry name" value="XANTHINE DEHYDROGENASE SUBUNIT A-RELATED"/>
    <property type="match status" value="1"/>
</dbReference>
<evidence type="ECO:0000313" key="4">
    <source>
        <dbReference type="Proteomes" id="UP000236745"/>
    </source>
</evidence>
<evidence type="ECO:0000259" key="2">
    <source>
        <dbReference type="Pfam" id="PF13478"/>
    </source>
</evidence>
<evidence type="ECO:0000259" key="1">
    <source>
        <dbReference type="Pfam" id="PF02625"/>
    </source>
</evidence>
<dbReference type="Pfam" id="PF13478">
    <property type="entry name" value="XdhC_C"/>
    <property type="match status" value="1"/>
</dbReference>
<dbReference type="InterPro" id="IPR014308">
    <property type="entry name" value="Xanthine_DH_XdhC"/>
</dbReference>
<feature type="domain" description="XdhC Rossmann" evidence="2">
    <location>
        <begin position="106"/>
        <end position="248"/>
    </location>
</feature>
<reference evidence="3 4" key="1">
    <citation type="submission" date="2016-10" db="EMBL/GenBank/DDBJ databases">
        <authorList>
            <person name="de Groot N.N."/>
        </authorList>
    </citation>
    <scope>NUCLEOTIDE SEQUENCE [LARGE SCALE GENOMIC DNA]</scope>
    <source>
        <strain evidence="3 4">DSM 22012</strain>
    </source>
</reference>
<dbReference type="AlphaFoldDB" id="A0A1H5V759"/>
<dbReference type="Proteomes" id="UP000236745">
    <property type="component" value="Unassembled WGS sequence"/>
</dbReference>